<dbReference type="PANTHER" id="PTHR43214:SF17">
    <property type="entry name" value="TRANSCRIPTIONAL REGULATORY PROTEIN RCSB"/>
    <property type="match status" value="1"/>
</dbReference>
<keyword evidence="7" id="KW-1185">Reference proteome</keyword>
<gene>
    <name evidence="6" type="ORF">J2804_003754</name>
</gene>
<dbReference type="InterPro" id="IPR036388">
    <property type="entry name" value="WH-like_DNA-bd_sf"/>
</dbReference>
<dbReference type="SUPFAM" id="SSF46894">
    <property type="entry name" value="C-terminal effector domain of the bipartite response regulators"/>
    <property type="match status" value="1"/>
</dbReference>
<dbReference type="CDD" id="cd17535">
    <property type="entry name" value="REC_NarL-like"/>
    <property type="match status" value="1"/>
</dbReference>
<dbReference type="InterPro" id="IPR001789">
    <property type="entry name" value="Sig_transdc_resp-reg_receiver"/>
</dbReference>
<dbReference type="EMBL" id="JAVDRP010000006">
    <property type="protein sequence ID" value="MDR6410332.1"/>
    <property type="molecule type" value="Genomic_DNA"/>
</dbReference>
<dbReference type="SMART" id="SM00448">
    <property type="entry name" value="REC"/>
    <property type="match status" value="1"/>
</dbReference>
<sequence>MSTMKIRVVLADDHPALLSGIKHALSVLPTLDVVGTAGDSGELIKLLNAVPCDVVITDYAMPGGEYGDGMTLLAYLRRTYPALKIVVFTTIENPAIAQEIANLGVHGVLGKSHDTGHVISAIHAVYAGATYFRLTSRAPEGAHAELASNASARTRTLTTREMEVVRLFVSGMSVNEIAERLHRTKQTISSQKTRAMRKLGIDRDADLFRFAYETGLAVATDAPGTSSAGNLAIE</sequence>
<feature type="domain" description="Response regulatory" evidence="5">
    <location>
        <begin position="7"/>
        <end position="126"/>
    </location>
</feature>
<keyword evidence="1 3" id="KW-0597">Phosphoprotein</keyword>
<protein>
    <submittedName>
        <fullName evidence="6">Two-component system capsular synthesis response regulator RcsB</fullName>
    </submittedName>
</protein>
<organism evidence="6 7">
    <name type="scientific">Paraburkholderia terricola</name>
    <dbReference type="NCBI Taxonomy" id="169427"/>
    <lineage>
        <taxon>Bacteria</taxon>
        <taxon>Pseudomonadati</taxon>
        <taxon>Pseudomonadota</taxon>
        <taxon>Betaproteobacteria</taxon>
        <taxon>Burkholderiales</taxon>
        <taxon>Burkholderiaceae</taxon>
        <taxon>Paraburkholderia</taxon>
    </lineage>
</organism>
<accession>A0ABU1LU83</accession>
<feature type="modified residue" description="4-aspartylphosphate" evidence="3">
    <location>
        <position position="58"/>
    </location>
</feature>
<dbReference type="RefSeq" id="WP_310122536.1">
    <property type="nucleotide sequence ID" value="NZ_JAVDQV010000004.1"/>
</dbReference>
<dbReference type="PRINTS" id="PR00038">
    <property type="entry name" value="HTHLUXR"/>
</dbReference>
<dbReference type="PROSITE" id="PS00622">
    <property type="entry name" value="HTH_LUXR_1"/>
    <property type="match status" value="1"/>
</dbReference>
<comment type="caution">
    <text evidence="6">The sequence shown here is derived from an EMBL/GenBank/DDBJ whole genome shotgun (WGS) entry which is preliminary data.</text>
</comment>
<feature type="domain" description="HTH luxR-type" evidence="4">
    <location>
        <begin position="150"/>
        <end position="215"/>
    </location>
</feature>
<evidence type="ECO:0000256" key="2">
    <source>
        <dbReference type="ARBA" id="ARBA00023125"/>
    </source>
</evidence>
<dbReference type="SMART" id="SM00421">
    <property type="entry name" value="HTH_LUXR"/>
    <property type="match status" value="1"/>
</dbReference>
<evidence type="ECO:0000313" key="6">
    <source>
        <dbReference type="EMBL" id="MDR6410332.1"/>
    </source>
</evidence>
<proteinExistence type="predicted"/>
<dbReference type="InterPro" id="IPR000792">
    <property type="entry name" value="Tscrpt_reg_LuxR_C"/>
</dbReference>
<dbReference type="InterPro" id="IPR039420">
    <property type="entry name" value="WalR-like"/>
</dbReference>
<evidence type="ECO:0000259" key="4">
    <source>
        <dbReference type="PROSITE" id="PS50043"/>
    </source>
</evidence>
<dbReference type="Pfam" id="PF00072">
    <property type="entry name" value="Response_reg"/>
    <property type="match status" value="1"/>
</dbReference>
<dbReference type="PROSITE" id="PS50110">
    <property type="entry name" value="RESPONSE_REGULATORY"/>
    <property type="match status" value="1"/>
</dbReference>
<dbReference type="Proteomes" id="UP001264340">
    <property type="component" value="Unassembled WGS sequence"/>
</dbReference>
<evidence type="ECO:0000256" key="3">
    <source>
        <dbReference type="PROSITE-ProRule" id="PRU00169"/>
    </source>
</evidence>
<dbReference type="PANTHER" id="PTHR43214">
    <property type="entry name" value="TWO-COMPONENT RESPONSE REGULATOR"/>
    <property type="match status" value="1"/>
</dbReference>
<name>A0ABU1LU83_9BURK</name>
<evidence type="ECO:0000259" key="5">
    <source>
        <dbReference type="PROSITE" id="PS50110"/>
    </source>
</evidence>
<dbReference type="Gene3D" id="1.10.10.10">
    <property type="entry name" value="Winged helix-like DNA-binding domain superfamily/Winged helix DNA-binding domain"/>
    <property type="match status" value="1"/>
</dbReference>
<dbReference type="InterPro" id="IPR058245">
    <property type="entry name" value="NreC/VraR/RcsB-like_REC"/>
</dbReference>
<dbReference type="InterPro" id="IPR016032">
    <property type="entry name" value="Sig_transdc_resp-reg_C-effctor"/>
</dbReference>
<dbReference type="SUPFAM" id="SSF52172">
    <property type="entry name" value="CheY-like"/>
    <property type="match status" value="1"/>
</dbReference>
<dbReference type="Gene3D" id="3.40.50.2300">
    <property type="match status" value="1"/>
</dbReference>
<evidence type="ECO:0000313" key="7">
    <source>
        <dbReference type="Proteomes" id="UP001264340"/>
    </source>
</evidence>
<dbReference type="Pfam" id="PF00196">
    <property type="entry name" value="GerE"/>
    <property type="match status" value="1"/>
</dbReference>
<keyword evidence="2" id="KW-0238">DNA-binding</keyword>
<dbReference type="CDD" id="cd06170">
    <property type="entry name" value="LuxR_C_like"/>
    <property type="match status" value="1"/>
</dbReference>
<evidence type="ECO:0000256" key="1">
    <source>
        <dbReference type="ARBA" id="ARBA00022553"/>
    </source>
</evidence>
<dbReference type="PROSITE" id="PS50043">
    <property type="entry name" value="HTH_LUXR_2"/>
    <property type="match status" value="1"/>
</dbReference>
<reference evidence="6 7" key="1">
    <citation type="submission" date="2023-07" db="EMBL/GenBank/DDBJ databases">
        <title>Sorghum-associated microbial communities from plants grown in Nebraska, USA.</title>
        <authorList>
            <person name="Schachtman D."/>
        </authorList>
    </citation>
    <scope>NUCLEOTIDE SEQUENCE [LARGE SCALE GENOMIC DNA]</scope>
    <source>
        <strain evidence="6 7">DS1316</strain>
    </source>
</reference>
<dbReference type="InterPro" id="IPR011006">
    <property type="entry name" value="CheY-like_superfamily"/>
</dbReference>